<evidence type="ECO:0000256" key="9">
    <source>
        <dbReference type="ARBA" id="ARBA00037922"/>
    </source>
</evidence>
<evidence type="ECO:0000256" key="10">
    <source>
        <dbReference type="ARBA" id="ARBA00038983"/>
    </source>
</evidence>
<feature type="active site" description="Proton donor/acceptor" evidence="13">
    <location>
        <position position="155"/>
    </location>
</feature>
<evidence type="ECO:0000256" key="2">
    <source>
        <dbReference type="ARBA" id="ARBA00022490"/>
    </source>
</evidence>
<proteinExistence type="inferred from homology"/>
<dbReference type="GO" id="GO:0019877">
    <property type="term" value="P:diaminopimelate biosynthetic process"/>
    <property type="evidence" value="ECO:0007669"/>
    <property type="project" value="UniProtKB-UniRule"/>
</dbReference>
<evidence type="ECO:0000256" key="13">
    <source>
        <dbReference type="HAMAP-Rule" id="MF_00102"/>
    </source>
</evidence>
<keyword evidence="3 13" id="KW-0028">Amino-acid biosynthesis</keyword>
<dbReference type="GO" id="GO:0008839">
    <property type="term" value="F:4-hydroxy-tetrahydrodipicolinate reductase"/>
    <property type="evidence" value="ECO:0007669"/>
    <property type="project" value="UniProtKB-UniRule"/>
</dbReference>
<organism evidence="16 17">
    <name type="scientific">Bartonella vinsonii</name>
    <name type="common">Rochalimaea vinsonii</name>
    <dbReference type="NCBI Taxonomy" id="33047"/>
    <lineage>
        <taxon>Bacteria</taxon>
        <taxon>Pseudomonadati</taxon>
        <taxon>Pseudomonadota</taxon>
        <taxon>Alphaproteobacteria</taxon>
        <taxon>Hyphomicrobiales</taxon>
        <taxon>Bartonellaceae</taxon>
        <taxon>Bartonella</taxon>
    </lineage>
</organism>
<keyword evidence="7 13" id="KW-0520">NAD</keyword>
<comment type="subunit">
    <text evidence="13">Homotetramer.</text>
</comment>
<keyword evidence="4 13" id="KW-0521">NADP</keyword>
<dbReference type="InterPro" id="IPR022664">
    <property type="entry name" value="DapB_N_CS"/>
</dbReference>
<feature type="domain" description="Dihydrodipicolinate reductase N-terminal" evidence="14">
    <location>
        <begin position="1"/>
        <end position="124"/>
    </location>
</feature>
<dbReference type="PANTHER" id="PTHR20836:SF0">
    <property type="entry name" value="4-HYDROXY-TETRAHYDRODIPICOLINATE REDUCTASE 1, CHLOROPLASTIC-RELATED"/>
    <property type="match status" value="1"/>
</dbReference>
<evidence type="ECO:0000256" key="11">
    <source>
        <dbReference type="ARBA" id="ARBA00049080"/>
    </source>
</evidence>
<evidence type="ECO:0000313" key="17">
    <source>
        <dbReference type="Proteomes" id="UP000274201"/>
    </source>
</evidence>
<evidence type="ECO:0000259" key="14">
    <source>
        <dbReference type="Pfam" id="PF01113"/>
    </source>
</evidence>
<dbReference type="InterPro" id="IPR036291">
    <property type="entry name" value="NAD(P)-bd_dom_sf"/>
</dbReference>
<dbReference type="GO" id="GO:0016726">
    <property type="term" value="F:oxidoreductase activity, acting on CH or CH2 groups, NAD or NADP as acceptor"/>
    <property type="evidence" value="ECO:0007669"/>
    <property type="project" value="UniProtKB-UniRule"/>
</dbReference>
<dbReference type="UniPathway" id="UPA00034">
    <property type="reaction ID" value="UER00018"/>
</dbReference>
<dbReference type="GO" id="GO:0005829">
    <property type="term" value="C:cytosol"/>
    <property type="evidence" value="ECO:0007669"/>
    <property type="project" value="TreeGrafter"/>
</dbReference>
<dbReference type="SUPFAM" id="SSF51735">
    <property type="entry name" value="NAD(P)-binding Rossmann-fold domains"/>
    <property type="match status" value="1"/>
</dbReference>
<keyword evidence="2 13" id="KW-0963">Cytoplasm</keyword>
<reference evidence="16 17" key="1">
    <citation type="submission" date="2018-12" db="EMBL/GenBank/DDBJ databases">
        <authorList>
            <consortium name="Pathogen Informatics"/>
        </authorList>
    </citation>
    <scope>NUCLEOTIDE SEQUENCE [LARGE SCALE GENOMIC DNA]</scope>
    <source>
        <strain evidence="16 17">NCTC12905</strain>
    </source>
</reference>
<comment type="caution">
    <text evidence="13">Was originally thought to be a dihydrodipicolinate reductase (DHDPR), catalyzing the conversion of dihydrodipicolinate to tetrahydrodipicolinate. However, it was shown in E.coli that the substrate of the enzymatic reaction is not dihydrodipicolinate (DHDP) but in fact (2S,4S)-4-hydroxy-2,3,4,5-tetrahydrodipicolinic acid (HTPA), the product released by the DapA-catalyzed reaction.</text>
</comment>
<dbReference type="AlphaFoldDB" id="A0A3S5F8W2"/>
<gene>
    <name evidence="13 16" type="primary">dapB</name>
    <name evidence="16" type="ORF">NCTC12905_01415</name>
</gene>
<dbReference type="InterPro" id="IPR022663">
    <property type="entry name" value="DapB_C"/>
</dbReference>
<comment type="function">
    <text evidence="13">Catalyzes the conversion of 4-hydroxy-tetrahydrodipicolinate (HTPA) to tetrahydrodipicolinate.</text>
</comment>
<feature type="binding site" evidence="13">
    <location>
        <begin position="7"/>
        <end position="12"/>
    </location>
    <ligand>
        <name>NAD(+)</name>
        <dbReference type="ChEBI" id="CHEBI:57540"/>
    </ligand>
</feature>
<keyword evidence="8 13" id="KW-0457">Lysine biosynthesis</keyword>
<keyword evidence="5 13" id="KW-0220">Diaminopimelate biosynthesis</keyword>
<dbReference type="RefSeq" id="WP_126603674.1">
    <property type="nucleotide sequence ID" value="NZ_LR134529.1"/>
</dbReference>
<evidence type="ECO:0000256" key="7">
    <source>
        <dbReference type="ARBA" id="ARBA00023027"/>
    </source>
</evidence>
<name>A0A3S5F8W2_BARVI</name>
<evidence type="ECO:0000256" key="8">
    <source>
        <dbReference type="ARBA" id="ARBA00023154"/>
    </source>
</evidence>
<feature type="binding site" evidence="13">
    <location>
        <begin position="165"/>
        <end position="166"/>
    </location>
    <ligand>
        <name>(S)-2,3,4,5-tetrahydrodipicolinate</name>
        <dbReference type="ChEBI" id="CHEBI:16845"/>
    </ligand>
</feature>
<feature type="binding site" evidence="13">
    <location>
        <begin position="97"/>
        <end position="99"/>
    </location>
    <ligand>
        <name>NAD(+)</name>
        <dbReference type="ChEBI" id="CHEBI:57540"/>
    </ligand>
</feature>
<evidence type="ECO:0000256" key="5">
    <source>
        <dbReference type="ARBA" id="ARBA00022915"/>
    </source>
</evidence>
<evidence type="ECO:0000256" key="12">
    <source>
        <dbReference type="ARBA" id="ARBA00049396"/>
    </source>
</evidence>
<dbReference type="STRING" id="1094497.BVwin_10690"/>
<comment type="caution">
    <text evidence="13">Lacks conserved residue(s) required for the propagation of feature annotation.</text>
</comment>
<dbReference type="InterPro" id="IPR000846">
    <property type="entry name" value="DapB_N"/>
</dbReference>
<dbReference type="Gene3D" id="3.40.50.720">
    <property type="entry name" value="NAD(P)-binding Rossmann-like Domain"/>
    <property type="match status" value="1"/>
</dbReference>
<evidence type="ECO:0000256" key="4">
    <source>
        <dbReference type="ARBA" id="ARBA00022857"/>
    </source>
</evidence>
<sequence length="274" mass="29511">MRLTVVGANGKMGRELITAIQRREDIELSSVLVRKGSPFVNKDASTLIGSDFLDIRITDDPESAFSHTEGILDFSQPEASLLYANYAAQKGLVHIIGTTGFSKTEEEKIADFAKYTTIVKSGNMSLGINLLANLIKKAAQALESDDFDIEIYEMHHSGKVDAPSGTALLLGQAAAEGRNVMLQNVRVSGRDGHTGKREKGTIGFACSRGGTVIGDHTVTFAGPNERIILSHVAQERSLFANGALKAALWAKDHKNGLYSMLDVLGLDDSCQQSM</sequence>
<feature type="binding site" evidence="13">
    <location>
        <position position="35"/>
    </location>
    <ligand>
        <name>NADP(+)</name>
        <dbReference type="ChEBI" id="CHEBI:58349"/>
    </ligand>
</feature>
<comment type="catalytic activity">
    <reaction evidence="12 13">
        <text>(S)-2,3,4,5-tetrahydrodipicolinate + NAD(+) + H2O = (2S,4S)-4-hydroxy-2,3,4,5-tetrahydrodipicolinate + NADH + H(+)</text>
        <dbReference type="Rhea" id="RHEA:35323"/>
        <dbReference type="ChEBI" id="CHEBI:15377"/>
        <dbReference type="ChEBI" id="CHEBI:15378"/>
        <dbReference type="ChEBI" id="CHEBI:16845"/>
        <dbReference type="ChEBI" id="CHEBI:57540"/>
        <dbReference type="ChEBI" id="CHEBI:57945"/>
        <dbReference type="ChEBI" id="CHEBI:67139"/>
        <dbReference type="EC" id="1.17.1.8"/>
    </reaction>
</comment>
<comment type="pathway">
    <text evidence="9 13">Amino-acid biosynthesis; L-lysine biosynthesis via DAP pathway; (S)-tetrahydrodipicolinate from L-aspartate: step 4/4.</text>
</comment>
<evidence type="ECO:0000256" key="6">
    <source>
        <dbReference type="ARBA" id="ARBA00023002"/>
    </source>
</evidence>
<keyword evidence="6 13" id="KW-0560">Oxidoreductase</keyword>
<dbReference type="InterPro" id="IPR023940">
    <property type="entry name" value="DHDPR_bac"/>
</dbReference>
<dbReference type="Gene3D" id="3.30.360.10">
    <property type="entry name" value="Dihydrodipicolinate Reductase, domain 2"/>
    <property type="match status" value="1"/>
</dbReference>
<evidence type="ECO:0000259" key="15">
    <source>
        <dbReference type="Pfam" id="PF05173"/>
    </source>
</evidence>
<dbReference type="GO" id="GO:0051287">
    <property type="term" value="F:NAD binding"/>
    <property type="evidence" value="ECO:0007669"/>
    <property type="project" value="UniProtKB-UniRule"/>
</dbReference>
<comment type="subcellular location">
    <subcellularLocation>
        <location evidence="13">Cytoplasm</location>
    </subcellularLocation>
</comment>
<comment type="similarity">
    <text evidence="1 13">Belongs to the DapB family.</text>
</comment>
<dbReference type="GO" id="GO:0009089">
    <property type="term" value="P:lysine biosynthetic process via diaminopimelate"/>
    <property type="evidence" value="ECO:0007669"/>
    <property type="project" value="UniProtKB-UniRule"/>
</dbReference>
<dbReference type="EC" id="1.17.1.8" evidence="10 13"/>
<dbReference type="Pfam" id="PF05173">
    <property type="entry name" value="DapB_C"/>
    <property type="match status" value="1"/>
</dbReference>
<evidence type="ECO:0000256" key="1">
    <source>
        <dbReference type="ARBA" id="ARBA00006642"/>
    </source>
</evidence>
<protein>
    <recommendedName>
        <fullName evidence="10 13">4-hydroxy-tetrahydrodipicolinate reductase</fullName>
        <shortName evidence="13">HTPA reductase</shortName>
        <ecNumber evidence="10 13">1.17.1.8</ecNumber>
    </recommendedName>
</protein>
<dbReference type="FunFam" id="3.30.360.10:FF:000004">
    <property type="entry name" value="4-hydroxy-tetrahydrodipicolinate reductase"/>
    <property type="match status" value="1"/>
</dbReference>
<dbReference type="OrthoDB" id="9790352at2"/>
<feature type="domain" description="Dihydrodipicolinate reductase C-terminal" evidence="15">
    <location>
        <begin position="127"/>
        <end position="264"/>
    </location>
</feature>
<dbReference type="EMBL" id="LR134529">
    <property type="protein sequence ID" value="VEJ45747.1"/>
    <property type="molecule type" value="Genomic_DNA"/>
</dbReference>
<feature type="binding site" evidence="13">
    <location>
        <begin position="121"/>
        <end position="124"/>
    </location>
    <ligand>
        <name>NAD(+)</name>
        <dbReference type="ChEBI" id="CHEBI:57540"/>
    </ligand>
</feature>
<evidence type="ECO:0000256" key="3">
    <source>
        <dbReference type="ARBA" id="ARBA00022605"/>
    </source>
</evidence>
<comment type="catalytic activity">
    <reaction evidence="11 13">
        <text>(S)-2,3,4,5-tetrahydrodipicolinate + NADP(+) + H2O = (2S,4S)-4-hydroxy-2,3,4,5-tetrahydrodipicolinate + NADPH + H(+)</text>
        <dbReference type="Rhea" id="RHEA:35331"/>
        <dbReference type="ChEBI" id="CHEBI:15377"/>
        <dbReference type="ChEBI" id="CHEBI:15378"/>
        <dbReference type="ChEBI" id="CHEBI:16845"/>
        <dbReference type="ChEBI" id="CHEBI:57783"/>
        <dbReference type="ChEBI" id="CHEBI:58349"/>
        <dbReference type="ChEBI" id="CHEBI:67139"/>
        <dbReference type="EC" id="1.17.1.8"/>
    </reaction>
</comment>
<feature type="binding site" evidence="13">
    <location>
        <position position="156"/>
    </location>
    <ligand>
        <name>(S)-2,3,4,5-tetrahydrodipicolinate</name>
        <dbReference type="ChEBI" id="CHEBI:16845"/>
    </ligand>
</feature>
<dbReference type="NCBIfam" id="TIGR00036">
    <property type="entry name" value="dapB"/>
    <property type="match status" value="1"/>
</dbReference>
<dbReference type="HAMAP" id="MF_00102">
    <property type="entry name" value="DapB"/>
    <property type="match status" value="1"/>
</dbReference>
<accession>A0A3S5F8W2</accession>
<dbReference type="PANTHER" id="PTHR20836">
    <property type="entry name" value="DIHYDRODIPICOLINATE REDUCTASE"/>
    <property type="match status" value="1"/>
</dbReference>
<dbReference type="SUPFAM" id="SSF55347">
    <property type="entry name" value="Glyceraldehyde-3-phosphate dehydrogenase-like, C-terminal domain"/>
    <property type="match status" value="1"/>
</dbReference>
<dbReference type="CDD" id="cd02274">
    <property type="entry name" value="DHDPR_N"/>
    <property type="match status" value="1"/>
</dbReference>
<dbReference type="Proteomes" id="UP000274201">
    <property type="component" value="Chromosome"/>
</dbReference>
<feature type="active site" description="Proton donor" evidence="13">
    <location>
        <position position="159"/>
    </location>
</feature>
<dbReference type="PIRSF" id="PIRSF000161">
    <property type="entry name" value="DHPR"/>
    <property type="match status" value="1"/>
</dbReference>
<dbReference type="Pfam" id="PF01113">
    <property type="entry name" value="DapB_N"/>
    <property type="match status" value="1"/>
</dbReference>
<dbReference type="PROSITE" id="PS01298">
    <property type="entry name" value="DAPB"/>
    <property type="match status" value="1"/>
</dbReference>
<evidence type="ECO:0000313" key="16">
    <source>
        <dbReference type="EMBL" id="VEJ45747.1"/>
    </source>
</evidence>
<dbReference type="GO" id="GO:0050661">
    <property type="term" value="F:NADP binding"/>
    <property type="evidence" value="ECO:0007669"/>
    <property type="project" value="UniProtKB-UniRule"/>
</dbReference>